<accession>A0A3E2BML9</accession>
<gene>
    <name evidence="2" type="ORF">OP8BY_2011</name>
</gene>
<protein>
    <recommendedName>
        <fullName evidence="1">PilZ domain-containing protein</fullName>
    </recommendedName>
</protein>
<proteinExistence type="predicted"/>
<evidence type="ECO:0000313" key="2">
    <source>
        <dbReference type="EMBL" id="RFT16005.1"/>
    </source>
</evidence>
<dbReference type="Pfam" id="PF07238">
    <property type="entry name" value="PilZ"/>
    <property type="match status" value="1"/>
</dbReference>
<dbReference type="SUPFAM" id="SSF141371">
    <property type="entry name" value="PilZ domain-like"/>
    <property type="match status" value="1"/>
</dbReference>
<dbReference type="Proteomes" id="UP000257323">
    <property type="component" value="Unassembled WGS sequence"/>
</dbReference>
<dbReference type="Gene3D" id="2.40.10.220">
    <property type="entry name" value="predicted glycosyltransferase like domains"/>
    <property type="match status" value="1"/>
</dbReference>
<dbReference type="AlphaFoldDB" id="A0A3E2BML9"/>
<reference evidence="2 3" key="1">
    <citation type="submission" date="2018-08" db="EMBL/GenBank/DDBJ databases">
        <title>Genome analysis of the thermophilic bacterium of the candidate phylum Aminicenantes from deep subsurface aquifer revealed its physiology and ecological role.</title>
        <authorList>
            <person name="Kadnikov V.V."/>
            <person name="Mardanov A.V."/>
            <person name="Beletsky A.V."/>
            <person name="Karnachuk O.V."/>
            <person name="Ravin N.V."/>
        </authorList>
    </citation>
    <scope>NUCLEOTIDE SEQUENCE [LARGE SCALE GENOMIC DNA]</scope>
    <source>
        <strain evidence="2">BY38</strain>
    </source>
</reference>
<dbReference type="InterPro" id="IPR009875">
    <property type="entry name" value="PilZ_domain"/>
</dbReference>
<sequence>MEKRREKRLDEENKVVIHVLPENEQQEEESFYSFSRDISVGGLRLMTDSPLPVKTRVRLEIALAESQRLITGIAEVRWVKSLFDDDVFEMGLEFVELDPQSRVHLLEHVYRKVLAR</sequence>
<dbReference type="GO" id="GO:0035438">
    <property type="term" value="F:cyclic-di-GMP binding"/>
    <property type="evidence" value="ECO:0007669"/>
    <property type="project" value="InterPro"/>
</dbReference>
<evidence type="ECO:0000259" key="1">
    <source>
        <dbReference type="Pfam" id="PF07238"/>
    </source>
</evidence>
<organism evidence="2 3">
    <name type="scientific">Candidatus Saccharicenans subterraneus</name>
    <dbReference type="NCBI Taxonomy" id="2508984"/>
    <lineage>
        <taxon>Bacteria</taxon>
        <taxon>Candidatus Aminicenantota</taxon>
        <taxon>Candidatus Aminicenantia</taxon>
        <taxon>Candidatus Aminicenantales</taxon>
        <taxon>Candidatus Saccharicenantaceae</taxon>
        <taxon>Candidatus Saccharicenans</taxon>
    </lineage>
</organism>
<dbReference type="EMBL" id="QUAH01000005">
    <property type="protein sequence ID" value="RFT16005.1"/>
    <property type="molecule type" value="Genomic_DNA"/>
</dbReference>
<feature type="domain" description="PilZ" evidence="1">
    <location>
        <begin position="2"/>
        <end position="110"/>
    </location>
</feature>
<comment type="caution">
    <text evidence="2">The sequence shown here is derived from an EMBL/GenBank/DDBJ whole genome shotgun (WGS) entry which is preliminary data.</text>
</comment>
<evidence type="ECO:0000313" key="3">
    <source>
        <dbReference type="Proteomes" id="UP000257323"/>
    </source>
</evidence>
<name>A0A3E2BML9_9BACT</name>